<dbReference type="SUPFAM" id="SSF52266">
    <property type="entry name" value="SGNH hydrolase"/>
    <property type="match status" value="1"/>
</dbReference>
<dbReference type="PANTHER" id="PTHR30383:SF5">
    <property type="entry name" value="SGNH HYDROLASE-TYPE ESTERASE DOMAIN-CONTAINING PROTEIN"/>
    <property type="match status" value="1"/>
</dbReference>
<name>A0A3D8GUQ4_9BACI</name>
<evidence type="ECO:0000313" key="3">
    <source>
        <dbReference type="Proteomes" id="UP000257144"/>
    </source>
</evidence>
<dbReference type="InterPro" id="IPR013830">
    <property type="entry name" value="SGNH_hydro"/>
</dbReference>
<dbReference type="EMBL" id="QNQT01000001">
    <property type="protein sequence ID" value="RDU38203.1"/>
    <property type="molecule type" value="Genomic_DNA"/>
</dbReference>
<evidence type="ECO:0000313" key="2">
    <source>
        <dbReference type="EMBL" id="RDU38203.1"/>
    </source>
</evidence>
<comment type="caution">
    <text evidence="2">The sequence shown here is derived from an EMBL/GenBank/DDBJ whole genome shotgun (WGS) entry which is preliminary data.</text>
</comment>
<feature type="domain" description="SGNH hydrolase-type esterase" evidence="1">
    <location>
        <begin position="7"/>
        <end position="188"/>
    </location>
</feature>
<keyword evidence="2" id="KW-0378">Hydrolase</keyword>
<dbReference type="Gene3D" id="3.40.50.1110">
    <property type="entry name" value="SGNH hydrolase"/>
    <property type="match status" value="1"/>
</dbReference>
<sequence>MKQRIVFIGDSITFSGKTETDPIGTGYVRLLHDYLKVTYPERSLDIFNKGISGNRVNNLAARWEQDVLTLLPDLVSISIGINDVWRQLDSPEMEQIYPEQFEEIYETILADLKLKTNAAIVLMEPTVIEEDIESEGNRKLIPYVEIVHKLAARHGATLVPTHQAFIGYLKKGGVHPLTTDGVHMNSMGDMLMAKTWIQAVGGLFNS</sequence>
<evidence type="ECO:0000259" key="1">
    <source>
        <dbReference type="Pfam" id="PF13472"/>
    </source>
</evidence>
<dbReference type="AlphaFoldDB" id="A0A3D8GUQ4"/>
<dbReference type="PANTHER" id="PTHR30383">
    <property type="entry name" value="THIOESTERASE 1/PROTEASE 1/LYSOPHOSPHOLIPASE L1"/>
    <property type="match status" value="1"/>
</dbReference>
<dbReference type="RefSeq" id="WP_115450126.1">
    <property type="nucleotide sequence ID" value="NZ_QNQT01000001.1"/>
</dbReference>
<accession>A0A3D8GUQ4</accession>
<dbReference type="Pfam" id="PF13472">
    <property type="entry name" value="Lipase_GDSL_2"/>
    <property type="match status" value="1"/>
</dbReference>
<protein>
    <submittedName>
        <fullName evidence="2">Hydrolase</fullName>
    </submittedName>
</protein>
<dbReference type="OrthoDB" id="9794725at2"/>
<dbReference type="InterPro" id="IPR036514">
    <property type="entry name" value="SGNH_hydro_sf"/>
</dbReference>
<keyword evidence="3" id="KW-1185">Reference proteome</keyword>
<proteinExistence type="predicted"/>
<dbReference type="InterPro" id="IPR051532">
    <property type="entry name" value="Ester_Hydrolysis_Enzymes"/>
</dbReference>
<reference evidence="2 3" key="1">
    <citation type="submission" date="2018-07" db="EMBL/GenBank/DDBJ databases">
        <title>Bacillus sp. YLB-04 draft genome sequence.</title>
        <authorList>
            <person name="Yu L."/>
            <person name="Tang X."/>
        </authorList>
    </citation>
    <scope>NUCLEOTIDE SEQUENCE [LARGE SCALE GENOMIC DNA]</scope>
    <source>
        <strain evidence="2 3">YLB-04</strain>
    </source>
</reference>
<dbReference type="GO" id="GO:0004622">
    <property type="term" value="F:phosphatidylcholine lysophospholipase activity"/>
    <property type="evidence" value="ECO:0007669"/>
    <property type="project" value="TreeGrafter"/>
</dbReference>
<dbReference type="Proteomes" id="UP000257144">
    <property type="component" value="Unassembled WGS sequence"/>
</dbReference>
<organism evidence="2 3">
    <name type="scientific">Neobacillus piezotolerans</name>
    <dbReference type="NCBI Taxonomy" id="2259171"/>
    <lineage>
        <taxon>Bacteria</taxon>
        <taxon>Bacillati</taxon>
        <taxon>Bacillota</taxon>
        <taxon>Bacilli</taxon>
        <taxon>Bacillales</taxon>
        <taxon>Bacillaceae</taxon>
        <taxon>Neobacillus</taxon>
    </lineage>
</organism>
<dbReference type="CDD" id="cd01834">
    <property type="entry name" value="SGNH_hydrolase_like_2"/>
    <property type="match status" value="1"/>
</dbReference>
<gene>
    <name evidence="2" type="ORF">DRW41_01135</name>
</gene>